<evidence type="ECO:0000313" key="1">
    <source>
        <dbReference type="EMBL" id="CAF2987593.1"/>
    </source>
</evidence>
<dbReference type="InterPro" id="IPR037445">
    <property type="entry name" value="MAGE"/>
</dbReference>
<dbReference type="Pfam" id="PF01454">
    <property type="entry name" value="MAGE"/>
    <property type="match status" value="1"/>
</dbReference>
<dbReference type="SMART" id="SM01373">
    <property type="entry name" value="MAGE"/>
    <property type="match status" value="1"/>
</dbReference>
<dbReference type="PROSITE" id="PS50838">
    <property type="entry name" value="MAGE"/>
    <property type="match status" value="1"/>
</dbReference>
<name>A0A7R8D0X0_LEPSM</name>
<proteinExistence type="predicted"/>
<dbReference type="PANTHER" id="PTHR11736">
    <property type="entry name" value="MELANOMA-ASSOCIATED ANTIGEN MAGE ANTIGEN"/>
    <property type="match status" value="1"/>
</dbReference>
<dbReference type="GO" id="GO:0005634">
    <property type="term" value="C:nucleus"/>
    <property type="evidence" value="ECO:0007669"/>
    <property type="project" value="TreeGrafter"/>
</dbReference>
<reference evidence="1" key="1">
    <citation type="submission" date="2021-02" db="EMBL/GenBank/DDBJ databases">
        <authorList>
            <person name="Bekaert M."/>
        </authorList>
    </citation>
    <scope>NUCLEOTIDE SEQUENCE</scope>
    <source>
        <strain evidence="1">IoA-00</strain>
    </source>
</reference>
<protein>
    <submittedName>
        <fullName evidence="1">NSMCE3</fullName>
    </submittedName>
</protein>
<dbReference type="InterPro" id="IPR002190">
    <property type="entry name" value="MHD_dom"/>
</dbReference>
<dbReference type="AlphaFoldDB" id="A0A7R8D0X0"/>
<organism evidence="1 2">
    <name type="scientific">Lepeophtheirus salmonis</name>
    <name type="common">Salmon louse</name>
    <name type="synonym">Caligus salmonis</name>
    <dbReference type="NCBI Taxonomy" id="72036"/>
    <lineage>
        <taxon>Eukaryota</taxon>
        <taxon>Metazoa</taxon>
        <taxon>Ecdysozoa</taxon>
        <taxon>Arthropoda</taxon>
        <taxon>Crustacea</taxon>
        <taxon>Multicrustacea</taxon>
        <taxon>Hexanauplia</taxon>
        <taxon>Copepoda</taxon>
        <taxon>Siphonostomatoida</taxon>
        <taxon>Caligidae</taxon>
        <taxon>Lepeophtheirus</taxon>
    </lineage>
</organism>
<dbReference type="PANTHER" id="PTHR11736:SF14">
    <property type="entry name" value="NSE3 HOMOLOG, SMC5-SMC6 COMPLEX COMPONENT"/>
    <property type="match status" value="1"/>
</dbReference>
<sequence>MNSRKGSSGMQYILINEKIEILKSLDDNYLNWSDTENAKLGLLFTVLGLIFMSPDGVVDDTVIYSFLKKLSVYDDSMSMDKTMAQKIRSTQGETEGVSPEIFSLFGNVRDLIHREWGSRQHYLDIKELPMKEGDSIPHFEFRWGERAEMEIKKSKILINVCLMYNCPPSYFNEQRQKNIKWR</sequence>
<evidence type="ECO:0000313" key="2">
    <source>
        <dbReference type="Proteomes" id="UP000675881"/>
    </source>
</evidence>
<dbReference type="InterPro" id="IPR041899">
    <property type="entry name" value="MAGE_WH2"/>
</dbReference>
<dbReference type="Gene3D" id="1.10.10.1210">
    <property type="entry name" value="MAGE homology domain, winged helix WH2 motif"/>
    <property type="match status" value="1"/>
</dbReference>
<dbReference type="Proteomes" id="UP000675881">
    <property type="component" value="Chromosome 6"/>
</dbReference>
<dbReference type="EMBL" id="HG994585">
    <property type="protein sequence ID" value="CAF2987593.1"/>
    <property type="molecule type" value="Genomic_DNA"/>
</dbReference>
<dbReference type="OrthoDB" id="205198at2759"/>
<gene>
    <name evidence="1" type="ORF">LSAA_11235</name>
</gene>
<keyword evidence="2" id="KW-1185">Reference proteome</keyword>
<accession>A0A7R8D0X0</accession>